<evidence type="ECO:0000256" key="4">
    <source>
        <dbReference type="ARBA" id="ARBA00023136"/>
    </source>
</evidence>
<dbReference type="InterPro" id="IPR028082">
    <property type="entry name" value="Peripla_BP_I"/>
</dbReference>
<accession>R7ULA8</accession>
<dbReference type="InterPro" id="IPR001828">
    <property type="entry name" value="ANF_lig-bd_rcpt"/>
</dbReference>
<dbReference type="STRING" id="283909.R7ULA8"/>
<dbReference type="AlphaFoldDB" id="R7ULA8"/>
<evidence type="ECO:0000256" key="1">
    <source>
        <dbReference type="ARBA" id="ARBA00004370"/>
    </source>
</evidence>
<reference evidence="6 8" key="2">
    <citation type="journal article" date="2013" name="Nature">
        <title>Insights into bilaterian evolution from three spiralian genomes.</title>
        <authorList>
            <person name="Simakov O."/>
            <person name="Marletaz F."/>
            <person name="Cho S.J."/>
            <person name="Edsinger-Gonzales E."/>
            <person name="Havlak P."/>
            <person name="Hellsten U."/>
            <person name="Kuo D.H."/>
            <person name="Larsson T."/>
            <person name="Lv J."/>
            <person name="Arendt D."/>
            <person name="Savage R."/>
            <person name="Osoegawa K."/>
            <person name="de Jong P."/>
            <person name="Grimwood J."/>
            <person name="Chapman J.A."/>
            <person name="Shapiro H."/>
            <person name="Aerts A."/>
            <person name="Otillar R.P."/>
            <person name="Terry A.Y."/>
            <person name="Boore J.L."/>
            <person name="Grigoriev I.V."/>
            <person name="Lindberg D.R."/>
            <person name="Seaver E.C."/>
            <person name="Weisblat D.A."/>
            <person name="Putnam N.H."/>
            <person name="Rokhsar D.S."/>
        </authorList>
    </citation>
    <scope>NUCLEOTIDE SEQUENCE</scope>
    <source>
        <strain evidence="6 8">I ESC-2004</strain>
    </source>
</reference>
<dbReference type="OrthoDB" id="5984008at2759"/>
<dbReference type="Pfam" id="PF01094">
    <property type="entry name" value="ANF_receptor"/>
    <property type="match status" value="1"/>
</dbReference>
<dbReference type="EMBL" id="KB302197">
    <property type="protein sequence ID" value="ELU04583.1"/>
    <property type="molecule type" value="Genomic_DNA"/>
</dbReference>
<name>R7ULA8_CAPTE</name>
<keyword evidence="4" id="KW-0472">Membrane</keyword>
<comment type="subcellular location">
    <subcellularLocation>
        <location evidence="1">Membrane</location>
    </subcellularLocation>
</comment>
<protein>
    <recommendedName>
        <fullName evidence="5">Receptor ligand binding region domain-containing protein</fullName>
    </recommendedName>
</protein>
<dbReference type="EnsemblMetazoa" id="CapteT207384">
    <property type="protein sequence ID" value="CapteP207384"/>
    <property type="gene ID" value="CapteG207384"/>
</dbReference>
<feature type="domain" description="Receptor ligand binding region" evidence="5">
    <location>
        <begin position="17"/>
        <end position="104"/>
    </location>
</feature>
<dbReference type="SUPFAM" id="SSF53822">
    <property type="entry name" value="Periplasmic binding protein-like I"/>
    <property type="match status" value="1"/>
</dbReference>
<dbReference type="Proteomes" id="UP000014760">
    <property type="component" value="Unassembled WGS sequence"/>
</dbReference>
<keyword evidence="2" id="KW-0812">Transmembrane</keyword>
<proteinExistence type="predicted"/>
<dbReference type="Gene3D" id="3.40.50.2300">
    <property type="match status" value="1"/>
</dbReference>
<dbReference type="GO" id="GO:0016020">
    <property type="term" value="C:membrane"/>
    <property type="evidence" value="ECO:0007669"/>
    <property type="project" value="UniProtKB-SubCell"/>
</dbReference>
<keyword evidence="3" id="KW-1133">Transmembrane helix</keyword>
<evidence type="ECO:0000313" key="6">
    <source>
        <dbReference type="EMBL" id="ELU04583.1"/>
    </source>
</evidence>
<reference evidence="7" key="3">
    <citation type="submission" date="2015-06" db="UniProtKB">
        <authorList>
            <consortium name="EnsemblMetazoa"/>
        </authorList>
    </citation>
    <scope>IDENTIFICATION</scope>
</reference>
<gene>
    <name evidence="6" type="ORF">CAPTEDRAFT_207384</name>
</gene>
<evidence type="ECO:0000256" key="3">
    <source>
        <dbReference type="ARBA" id="ARBA00022989"/>
    </source>
</evidence>
<evidence type="ECO:0000313" key="7">
    <source>
        <dbReference type="EnsemblMetazoa" id="CapteP207384"/>
    </source>
</evidence>
<evidence type="ECO:0000313" key="8">
    <source>
        <dbReference type="Proteomes" id="UP000014760"/>
    </source>
</evidence>
<keyword evidence="8" id="KW-1185">Reference proteome</keyword>
<reference evidence="8" key="1">
    <citation type="submission" date="2012-12" db="EMBL/GenBank/DDBJ databases">
        <authorList>
            <person name="Hellsten U."/>
            <person name="Grimwood J."/>
            <person name="Chapman J.A."/>
            <person name="Shapiro H."/>
            <person name="Aerts A."/>
            <person name="Otillar R.P."/>
            <person name="Terry A.Y."/>
            <person name="Boore J.L."/>
            <person name="Simakov O."/>
            <person name="Marletaz F."/>
            <person name="Cho S.-J."/>
            <person name="Edsinger-Gonzales E."/>
            <person name="Havlak P."/>
            <person name="Kuo D.-H."/>
            <person name="Larsson T."/>
            <person name="Lv J."/>
            <person name="Arendt D."/>
            <person name="Savage R."/>
            <person name="Osoegawa K."/>
            <person name="de Jong P."/>
            <person name="Lindberg D.R."/>
            <person name="Seaver E.C."/>
            <person name="Weisblat D.A."/>
            <person name="Putnam N.H."/>
            <person name="Grigoriev I.V."/>
            <person name="Rokhsar D.S."/>
        </authorList>
    </citation>
    <scope>NUCLEOTIDE SEQUENCE</scope>
    <source>
        <strain evidence="8">I ESC-2004</strain>
    </source>
</reference>
<dbReference type="EMBL" id="AMQN01001392">
    <property type="status" value="NOT_ANNOTATED_CDS"/>
    <property type="molecule type" value="Genomic_DNA"/>
</dbReference>
<organism evidence="6">
    <name type="scientific">Capitella teleta</name>
    <name type="common">Polychaete worm</name>
    <dbReference type="NCBI Taxonomy" id="283909"/>
    <lineage>
        <taxon>Eukaryota</taxon>
        <taxon>Metazoa</taxon>
        <taxon>Spiralia</taxon>
        <taxon>Lophotrochozoa</taxon>
        <taxon>Annelida</taxon>
        <taxon>Polychaeta</taxon>
        <taxon>Sedentaria</taxon>
        <taxon>Scolecida</taxon>
        <taxon>Capitellidae</taxon>
        <taxon>Capitella</taxon>
    </lineage>
</organism>
<evidence type="ECO:0000256" key="2">
    <source>
        <dbReference type="ARBA" id="ARBA00022692"/>
    </source>
</evidence>
<evidence type="ECO:0000259" key="5">
    <source>
        <dbReference type="Pfam" id="PF01094"/>
    </source>
</evidence>
<sequence length="113" mass="12379">MTVVDMSRGIFDQQAQKLAFKLGVEYVNENHVIGDNARLEYLLNETRLVSSADSVRVGCHYAEMGIAAFIGPLSSTVTKAVSSVSEALRIPQIAPIATNPMLSMHSHQFPLYL</sequence>
<dbReference type="HOGENOM" id="CLU_2135858_0_0_1"/>